<evidence type="ECO:0000313" key="11">
    <source>
        <dbReference type="EMBL" id="KAK7235833.1"/>
    </source>
</evidence>
<name>A0ABR1FQJ7_AURAN</name>
<evidence type="ECO:0000256" key="4">
    <source>
        <dbReference type="ARBA" id="ARBA00022660"/>
    </source>
</evidence>
<evidence type="ECO:0000256" key="3">
    <source>
        <dbReference type="ARBA" id="ARBA00022448"/>
    </source>
</evidence>
<feature type="domain" description="Ubiquinol-cytochrome C reductase hinge" evidence="10">
    <location>
        <begin position="9"/>
        <end position="88"/>
    </location>
</feature>
<evidence type="ECO:0000256" key="7">
    <source>
        <dbReference type="ARBA" id="ARBA00023128"/>
    </source>
</evidence>
<reference evidence="11 12" key="1">
    <citation type="submission" date="2024-03" db="EMBL/GenBank/DDBJ databases">
        <title>Aureococcus anophagefferens CCMP1851 and Kratosvirus quantuckense: Draft genome of a second virus-susceptible host strain in the model system.</title>
        <authorList>
            <person name="Chase E."/>
            <person name="Truchon A.R."/>
            <person name="Schepens W."/>
            <person name="Wilhelm S.W."/>
        </authorList>
    </citation>
    <scope>NUCLEOTIDE SEQUENCE [LARGE SCALE GENOMIC DNA]</scope>
    <source>
        <strain evidence="11 12">CCMP1851</strain>
    </source>
</reference>
<accession>A0ABR1FQJ7</accession>
<protein>
    <submittedName>
        <fullName evidence="11">Ubiquinol-cytochrome-c reductase</fullName>
    </submittedName>
</protein>
<keyword evidence="3" id="KW-0813">Transport</keyword>
<evidence type="ECO:0000256" key="1">
    <source>
        <dbReference type="ARBA" id="ARBA00004137"/>
    </source>
</evidence>
<keyword evidence="12" id="KW-1185">Reference proteome</keyword>
<evidence type="ECO:0000259" key="10">
    <source>
        <dbReference type="Pfam" id="PF02320"/>
    </source>
</evidence>
<dbReference type="PANTHER" id="PTHR15336:SF0">
    <property type="entry name" value="CYTOCHROME B-C1 COMPLEX SUBUNIT 6, MITOCHONDRIAL"/>
    <property type="match status" value="1"/>
</dbReference>
<comment type="caution">
    <text evidence="11">The sequence shown here is derived from an EMBL/GenBank/DDBJ whole genome shotgun (WGS) entry which is preliminary data.</text>
</comment>
<evidence type="ECO:0000256" key="9">
    <source>
        <dbReference type="SAM" id="MobiDB-lite"/>
    </source>
</evidence>
<evidence type="ECO:0000256" key="5">
    <source>
        <dbReference type="ARBA" id="ARBA00022792"/>
    </source>
</evidence>
<proteinExistence type="inferred from homology"/>
<dbReference type="InterPro" id="IPR003422">
    <property type="entry name" value="Cyt_b-c1_6"/>
</dbReference>
<evidence type="ECO:0000313" key="12">
    <source>
        <dbReference type="Proteomes" id="UP001363151"/>
    </source>
</evidence>
<dbReference type="PANTHER" id="PTHR15336">
    <property type="entry name" value="UBIQUINOL-CYTOCHROME C REDUCTASE COMPLEX 7.8 KDA PROTEIN"/>
    <property type="match status" value="1"/>
</dbReference>
<comment type="subcellular location">
    <subcellularLocation>
        <location evidence="1">Mitochondrion inner membrane</location>
        <topology evidence="1">Peripheral membrane protein</topology>
        <orientation evidence="1">Intermembrane side</orientation>
    </subcellularLocation>
</comment>
<organism evidence="11 12">
    <name type="scientific">Aureococcus anophagefferens</name>
    <name type="common">Harmful bloom alga</name>
    <dbReference type="NCBI Taxonomy" id="44056"/>
    <lineage>
        <taxon>Eukaryota</taxon>
        <taxon>Sar</taxon>
        <taxon>Stramenopiles</taxon>
        <taxon>Ochrophyta</taxon>
        <taxon>Pelagophyceae</taxon>
        <taxon>Pelagomonadales</taxon>
        <taxon>Pelagomonadaceae</taxon>
        <taxon>Aureococcus</taxon>
    </lineage>
</organism>
<sequence length="88" mass="10009">MSDEEPVCPLPAMRKACEPKCTDAYKAYLSCVDRIEAKGGGATRRRSSRPGSRTPRAHPWASDCEPYYFDWLKCLDKCAMPHIMQKLK</sequence>
<gene>
    <name evidence="11" type="primary">UQCRH</name>
    <name evidence="11" type="ORF">SO694_00064023</name>
</gene>
<evidence type="ECO:0000256" key="2">
    <source>
        <dbReference type="ARBA" id="ARBA00006498"/>
    </source>
</evidence>
<keyword evidence="5" id="KW-0999">Mitochondrion inner membrane</keyword>
<evidence type="ECO:0000256" key="6">
    <source>
        <dbReference type="ARBA" id="ARBA00022982"/>
    </source>
</evidence>
<dbReference type="SUPFAM" id="SSF81531">
    <property type="entry name" value="Non-heme 11 kDa protein of cytochrome bc1 complex (Ubiquinol-cytochrome c reductase)"/>
    <property type="match status" value="1"/>
</dbReference>
<comment type="similarity">
    <text evidence="2">Belongs to the UQCRH/QCR6 family.</text>
</comment>
<dbReference type="Pfam" id="PF02320">
    <property type="entry name" value="UCR_hinge"/>
    <property type="match status" value="1"/>
</dbReference>
<dbReference type="Gene3D" id="1.10.287.20">
    <property type="entry name" value="Ubiquinol-cytochrome C reductase hinge domain"/>
    <property type="match status" value="1"/>
</dbReference>
<evidence type="ECO:0000256" key="8">
    <source>
        <dbReference type="ARBA" id="ARBA00023136"/>
    </source>
</evidence>
<dbReference type="InterPro" id="IPR023184">
    <property type="entry name" value="Ubol_cytC_Rdtase_hinge_dom"/>
</dbReference>
<dbReference type="Proteomes" id="UP001363151">
    <property type="component" value="Unassembled WGS sequence"/>
</dbReference>
<dbReference type="InterPro" id="IPR036811">
    <property type="entry name" value="Ubol_cytC_Rdtase_hinge_dom_sf"/>
</dbReference>
<dbReference type="EMBL" id="JBBJCI010000289">
    <property type="protein sequence ID" value="KAK7235833.1"/>
    <property type="molecule type" value="Genomic_DNA"/>
</dbReference>
<keyword evidence="6" id="KW-0249">Electron transport</keyword>
<keyword evidence="8" id="KW-0472">Membrane</keyword>
<keyword evidence="4" id="KW-0679">Respiratory chain</keyword>
<keyword evidence="7" id="KW-0496">Mitochondrion</keyword>
<feature type="region of interest" description="Disordered" evidence="9">
    <location>
        <begin position="39"/>
        <end position="58"/>
    </location>
</feature>